<dbReference type="STRING" id="13706.A0A1X2H734"/>
<organism evidence="2 3">
    <name type="scientific">Syncephalastrum racemosum</name>
    <name type="common">Filamentous fungus</name>
    <dbReference type="NCBI Taxonomy" id="13706"/>
    <lineage>
        <taxon>Eukaryota</taxon>
        <taxon>Fungi</taxon>
        <taxon>Fungi incertae sedis</taxon>
        <taxon>Mucoromycota</taxon>
        <taxon>Mucoromycotina</taxon>
        <taxon>Mucoromycetes</taxon>
        <taxon>Mucorales</taxon>
        <taxon>Syncephalastraceae</taxon>
        <taxon>Syncephalastrum</taxon>
    </lineage>
</organism>
<sequence>MGMRATSRVEGTHRIIKDKLQTTGSLMKTIKVIHDVMSTSLEAEETEFLREKHLMPLWDQKEKEAMQDLFGKVSFFALTKVKNELKYAWRNAGDYTPEEDCLCATRINYGLPCQHVIASNGFEVLITHIPDRWLLVYDKDQFTREHCSAQMASDLQTSVLQKIHDALLNLEDDQQRIDLLRRLDQELDKHLPFAKENITIPTNIGSRGRPKASTNKRLPSKFELKKKEDAKKAAQAKREFGLSSNEIQRDDDNASASADDGCMSSDFVFHRGSKRRDPEIDYLQKAKSDRWFGFRSIAHALYGDQEEYMLVKDKMQERLRVMENVYREHFGQLMDKEYIDKLMPICQYALRDPAAASTDCPLEYWFTAPGCVQLAADTYNRPVALYPSSAERVPTDSGSYVTPPLLFLPFDGPSSTSNRPLPPIIMQHNNSNHWLTLELKQLRLMKWPIIERGIQLAYESSGKNPRSLRKHSWRHLDIKKNRDD</sequence>
<evidence type="ECO:0008006" key="4">
    <source>
        <dbReference type="Google" id="ProtNLM"/>
    </source>
</evidence>
<gene>
    <name evidence="2" type="ORF">BCR43DRAFT_506388</name>
</gene>
<dbReference type="Proteomes" id="UP000242180">
    <property type="component" value="Unassembled WGS sequence"/>
</dbReference>
<evidence type="ECO:0000313" key="3">
    <source>
        <dbReference type="Proteomes" id="UP000242180"/>
    </source>
</evidence>
<dbReference type="CDD" id="cd22744">
    <property type="entry name" value="OTU"/>
    <property type="match status" value="1"/>
</dbReference>
<dbReference type="EMBL" id="MCGN01000007">
    <property type="protein sequence ID" value="ORY94365.1"/>
    <property type="molecule type" value="Genomic_DNA"/>
</dbReference>
<reference evidence="2 3" key="1">
    <citation type="submission" date="2016-07" db="EMBL/GenBank/DDBJ databases">
        <title>Pervasive Adenine N6-methylation of Active Genes in Fungi.</title>
        <authorList>
            <consortium name="DOE Joint Genome Institute"/>
            <person name="Mondo S.J."/>
            <person name="Dannebaum R.O."/>
            <person name="Kuo R.C."/>
            <person name="Labutti K."/>
            <person name="Haridas S."/>
            <person name="Kuo A."/>
            <person name="Salamov A."/>
            <person name="Ahrendt S.R."/>
            <person name="Lipzen A."/>
            <person name="Sullivan W."/>
            <person name="Andreopoulos W.B."/>
            <person name="Clum A."/>
            <person name="Lindquist E."/>
            <person name="Daum C."/>
            <person name="Ramamoorthy G.K."/>
            <person name="Gryganskyi A."/>
            <person name="Culley D."/>
            <person name="Magnuson J.K."/>
            <person name="James T.Y."/>
            <person name="O'Malley M.A."/>
            <person name="Stajich J.E."/>
            <person name="Spatafora J.W."/>
            <person name="Visel A."/>
            <person name="Grigoriev I.V."/>
        </authorList>
    </citation>
    <scope>NUCLEOTIDE SEQUENCE [LARGE SCALE GENOMIC DNA]</scope>
    <source>
        <strain evidence="2 3">NRRL 2496</strain>
    </source>
</reference>
<dbReference type="OrthoDB" id="2379842at2759"/>
<name>A0A1X2H734_SYNRA</name>
<dbReference type="InParanoid" id="A0A1X2H734"/>
<dbReference type="AlphaFoldDB" id="A0A1X2H734"/>
<accession>A0A1X2H734</accession>
<comment type="caution">
    <text evidence="2">The sequence shown here is derived from an EMBL/GenBank/DDBJ whole genome shotgun (WGS) entry which is preliminary data.</text>
</comment>
<protein>
    <recommendedName>
        <fullName evidence="4">SWIM-type domain-containing protein</fullName>
    </recommendedName>
</protein>
<feature type="compositionally biased region" description="Basic and acidic residues" evidence="1">
    <location>
        <begin position="220"/>
        <end position="240"/>
    </location>
</feature>
<feature type="region of interest" description="Disordered" evidence="1">
    <location>
        <begin position="200"/>
        <end position="259"/>
    </location>
</feature>
<evidence type="ECO:0000313" key="2">
    <source>
        <dbReference type="EMBL" id="ORY94365.1"/>
    </source>
</evidence>
<proteinExistence type="predicted"/>
<evidence type="ECO:0000256" key="1">
    <source>
        <dbReference type="SAM" id="MobiDB-lite"/>
    </source>
</evidence>
<dbReference type="OMA" id="LEYWFTA"/>
<keyword evidence="3" id="KW-1185">Reference proteome</keyword>